<name>A0A4U8YK24_9BACT</name>
<reference evidence="2 3" key="1">
    <citation type="submission" date="2019-03" db="EMBL/GenBank/DDBJ databases">
        <authorList>
            <person name="Nijsse B."/>
        </authorList>
    </citation>
    <scope>NUCLEOTIDE SEQUENCE [LARGE SCALE GENOMIC DNA]</scope>
    <source>
        <strain evidence="2">Desulfoluna butyratoxydans MSL71</strain>
    </source>
</reference>
<sequence length="336" mass="38785">MARIYYTEEKLSGKPIESDIITIELFDFLFDRTDQSEFEFQSTKIAILAGFIKAGFNVFKHVKLRNDGLYYTSKGQTFFLPRSIIFYDVSDYNFPTKFYFIANIGNRLELRQCRGGVGVEWFQIPELHGPVKDTKIVKRVEKTLAEVKRMVEKSDNEGIWVERKPKKAEGTPKRDENSLSLSKDQKEGFKELIGLCVKPDSCKEAIETCLANLHAEYSEIVLLDLICFSEHNDCDFIMRMDWAAEVSELDGVLSSNIQHNHGLHIDLPTPDTYSEDATVSFDHVFEDYDKPLREHGLQLGFIDTESDEYIVLLHKVQDKNRVEQAVAKIGFDYYEK</sequence>
<keyword evidence="3" id="KW-1185">Reference proteome</keyword>
<dbReference type="RefSeq" id="WP_180139106.1">
    <property type="nucleotide sequence ID" value="NZ_CAADHO010000003.1"/>
</dbReference>
<dbReference type="AlphaFoldDB" id="A0A4U8YK24"/>
<proteinExistence type="predicted"/>
<evidence type="ECO:0000259" key="1">
    <source>
        <dbReference type="Pfam" id="PF20335"/>
    </source>
</evidence>
<dbReference type="Proteomes" id="UP000507962">
    <property type="component" value="Unassembled WGS sequence"/>
</dbReference>
<feature type="domain" description="DUF6630" evidence="1">
    <location>
        <begin position="222"/>
        <end position="333"/>
    </location>
</feature>
<accession>A0A4U8YK24</accession>
<evidence type="ECO:0000313" key="3">
    <source>
        <dbReference type="Proteomes" id="UP000507962"/>
    </source>
</evidence>
<dbReference type="InterPro" id="IPR046582">
    <property type="entry name" value="DUF6630"/>
</dbReference>
<organism evidence="2 3">
    <name type="scientific">Desulfoluna butyratoxydans</name>
    <dbReference type="NCBI Taxonomy" id="231438"/>
    <lineage>
        <taxon>Bacteria</taxon>
        <taxon>Pseudomonadati</taxon>
        <taxon>Thermodesulfobacteriota</taxon>
        <taxon>Desulfobacteria</taxon>
        <taxon>Desulfobacterales</taxon>
        <taxon>Desulfolunaceae</taxon>
        <taxon>Desulfoluna</taxon>
    </lineage>
</organism>
<protein>
    <recommendedName>
        <fullName evidence="1">DUF6630 domain-containing protein</fullName>
    </recommendedName>
</protein>
<dbReference type="EMBL" id="CAADHO010000003">
    <property type="protein sequence ID" value="VFQ44166.1"/>
    <property type="molecule type" value="Genomic_DNA"/>
</dbReference>
<evidence type="ECO:0000313" key="2">
    <source>
        <dbReference type="EMBL" id="VFQ44166.1"/>
    </source>
</evidence>
<dbReference type="Pfam" id="PF20335">
    <property type="entry name" value="DUF6630"/>
    <property type="match status" value="1"/>
</dbReference>
<gene>
    <name evidence="2" type="ORF">MSL71_18100</name>
</gene>